<reference evidence="2" key="1">
    <citation type="submission" date="2023-03" db="EMBL/GenBank/DDBJ databases">
        <title>Andean soil-derived lignocellulolytic bacterial consortium as a source of novel taxa and putative plastic-active enzymes.</title>
        <authorList>
            <person name="Diaz-Garcia L."/>
            <person name="Chuvochina M."/>
            <person name="Feuerriegel G."/>
            <person name="Bunk B."/>
            <person name="Sproer C."/>
            <person name="Streit W.R."/>
            <person name="Rodriguez L.M."/>
            <person name="Overmann J."/>
            <person name="Jimenez D.J."/>
        </authorList>
    </citation>
    <scope>NUCLEOTIDE SEQUENCE</scope>
    <source>
        <strain evidence="2">MAG 7</strain>
    </source>
</reference>
<feature type="transmembrane region" description="Helical" evidence="1">
    <location>
        <begin position="28"/>
        <end position="45"/>
    </location>
</feature>
<dbReference type="Pfam" id="PF20221">
    <property type="entry name" value="DUF6580"/>
    <property type="match status" value="1"/>
</dbReference>
<feature type="transmembrane region" description="Helical" evidence="1">
    <location>
        <begin position="114"/>
        <end position="136"/>
    </location>
</feature>
<organism evidence="2 3">
    <name type="scientific">Candidatus Pseudobacter hemicellulosilyticus</name>
    <dbReference type="NCBI Taxonomy" id="3121375"/>
    <lineage>
        <taxon>Bacteria</taxon>
        <taxon>Pseudomonadati</taxon>
        <taxon>Bacteroidota</taxon>
        <taxon>Chitinophagia</taxon>
        <taxon>Chitinophagales</taxon>
        <taxon>Chitinophagaceae</taxon>
        <taxon>Pseudobacter</taxon>
    </lineage>
</organism>
<proteinExistence type="predicted"/>
<gene>
    <name evidence="2" type="ORF">P0Y53_14950</name>
</gene>
<keyword evidence="1" id="KW-0812">Transmembrane</keyword>
<keyword evidence="1" id="KW-0472">Membrane</keyword>
<evidence type="ECO:0000313" key="3">
    <source>
        <dbReference type="Proteomes" id="UP001220610"/>
    </source>
</evidence>
<feature type="transmembrane region" description="Helical" evidence="1">
    <location>
        <begin position="52"/>
        <end position="73"/>
    </location>
</feature>
<keyword evidence="1" id="KW-1133">Transmembrane helix</keyword>
<feature type="transmembrane region" description="Helical" evidence="1">
    <location>
        <begin position="156"/>
        <end position="177"/>
    </location>
</feature>
<dbReference type="Proteomes" id="UP001220610">
    <property type="component" value="Chromosome"/>
</dbReference>
<dbReference type="AlphaFoldDB" id="A0AAJ5WNT3"/>
<evidence type="ECO:0000313" key="2">
    <source>
        <dbReference type="EMBL" id="WEK33788.1"/>
    </source>
</evidence>
<feature type="transmembrane region" description="Helical" evidence="1">
    <location>
        <begin position="85"/>
        <end position="102"/>
    </location>
</feature>
<evidence type="ECO:0000256" key="1">
    <source>
        <dbReference type="SAM" id="Phobius"/>
    </source>
</evidence>
<accession>A0AAJ5WNT3</accession>
<name>A0AAJ5WNT3_9BACT</name>
<dbReference type="InterPro" id="IPR046487">
    <property type="entry name" value="DUF6580"/>
</dbReference>
<dbReference type="EMBL" id="CP119311">
    <property type="protein sequence ID" value="WEK33788.1"/>
    <property type="molecule type" value="Genomic_DNA"/>
</dbReference>
<sequence>MKTNKKLILAVLLMVVVAAVYRVIPGRPLGFAPQLAIALFSGAIFKDRKLAFSMPLLSILLSDLLYQVLYMTGASAIPGFYDGQWINYILLASVTVFGLLIRRITVTNVLVMSLLAPTYFFLVSNFLTWVGVGAYIDYPKTWAGLMTCYTMALPFYKGSIMATLVFSTVLFGSWYLVSRKEKKTAIA</sequence>
<protein>
    <submittedName>
        <fullName evidence="2">Uncharacterized protein</fullName>
    </submittedName>
</protein>